<sequence length="232" mass="26652">MIWSWNYFFFGVYPFIAGTTFLVGSAIRYEREQYGWSSFSSQILASKRYMMWASNLWHVGILTLFLGHFTGFLTNILEWLGADPVEHQWIAASAGITAGVLAMIGGLMLLLRRLLDPKVRYASRFMDIFILVWLLITLSFGLGTQFISVPDAVSGHVQNMQILIQYVRSIATFQPDPALIRTIPIIYKIHMFCGMTVFLLFPFSRLVHIWTVPLNYAIRPYQLVRAKIRSVI</sequence>
<dbReference type="EMBL" id="CP005986">
    <property type="protein sequence ID" value="AIA55621.1"/>
    <property type="molecule type" value="Genomic_DNA"/>
</dbReference>
<evidence type="ECO:0000259" key="18">
    <source>
        <dbReference type="Pfam" id="PF02665"/>
    </source>
</evidence>
<keyword evidence="7" id="KW-0479">Metal-binding</keyword>
<feature type="binding site" description="axial binding residue" evidence="16">
    <location>
        <position position="190"/>
    </location>
    <ligand>
        <name>heme b</name>
        <dbReference type="ChEBI" id="CHEBI:60344"/>
        <label>1</label>
    </ligand>
    <ligandPart>
        <name>Fe</name>
        <dbReference type="ChEBI" id="CHEBI:18248"/>
    </ligandPart>
</feature>
<keyword evidence="11 16" id="KW-0408">Iron</keyword>
<dbReference type="RefSeq" id="WP_004872781.1">
    <property type="nucleotide sequence ID" value="NZ_CP005986.1"/>
</dbReference>
<dbReference type="InterPro" id="IPR003816">
    <property type="entry name" value="Nitrate_red_gam"/>
</dbReference>
<feature type="transmembrane region" description="Helical" evidence="17">
    <location>
        <begin position="49"/>
        <end position="69"/>
    </location>
</feature>
<feature type="transmembrane region" description="Helical" evidence="17">
    <location>
        <begin position="6"/>
        <end position="29"/>
    </location>
</feature>
<evidence type="ECO:0000256" key="8">
    <source>
        <dbReference type="ARBA" id="ARBA00022982"/>
    </source>
</evidence>
<keyword evidence="12" id="KW-0534">Nitrate assimilation</keyword>
<dbReference type="GO" id="GO:0042128">
    <property type="term" value="P:nitrate assimilation"/>
    <property type="evidence" value="ECO:0007669"/>
    <property type="project" value="UniProtKB-KW"/>
</dbReference>
<evidence type="ECO:0000256" key="11">
    <source>
        <dbReference type="ARBA" id="ARBA00023004"/>
    </source>
</evidence>
<dbReference type="InterPro" id="IPR036197">
    <property type="entry name" value="NarG-like_sf"/>
</dbReference>
<evidence type="ECO:0000256" key="13">
    <source>
        <dbReference type="ARBA" id="ARBA00023136"/>
    </source>
</evidence>
<protein>
    <recommendedName>
        <fullName evidence="2">nitrate reductase (quinone)</fullName>
        <ecNumber evidence="2">1.7.5.1</ecNumber>
    </recommendedName>
</protein>
<keyword evidence="5 16" id="KW-0349">Heme</keyword>
<comment type="catalytic activity">
    <reaction evidence="14">
        <text>nitrate + a quinol = a quinone + nitrite + H2O</text>
        <dbReference type="Rhea" id="RHEA:56144"/>
        <dbReference type="ChEBI" id="CHEBI:15377"/>
        <dbReference type="ChEBI" id="CHEBI:16301"/>
        <dbReference type="ChEBI" id="CHEBI:17632"/>
        <dbReference type="ChEBI" id="CHEBI:24646"/>
        <dbReference type="ChEBI" id="CHEBI:132124"/>
        <dbReference type="EC" id="1.7.5.1"/>
    </reaction>
</comment>
<evidence type="ECO:0000256" key="6">
    <source>
        <dbReference type="ARBA" id="ARBA00022692"/>
    </source>
</evidence>
<comment type="subcellular location">
    <subcellularLocation>
        <location evidence="1">Cell membrane</location>
        <topology evidence="1">Multi-pass membrane protein</topology>
    </subcellularLocation>
</comment>
<name>A0A060A042_ACICK</name>
<dbReference type="NCBIfam" id="TIGR00351">
    <property type="entry name" value="narI"/>
    <property type="match status" value="1"/>
</dbReference>
<dbReference type="AlphaFoldDB" id="A0A060A042"/>
<evidence type="ECO:0000256" key="10">
    <source>
        <dbReference type="ARBA" id="ARBA00023002"/>
    </source>
</evidence>
<keyword evidence="4" id="KW-1003">Cell membrane</keyword>
<dbReference type="GO" id="GO:0046872">
    <property type="term" value="F:metal ion binding"/>
    <property type="evidence" value="ECO:0007669"/>
    <property type="project" value="UniProtKB-KW"/>
</dbReference>
<keyword evidence="6 17" id="KW-0812">Transmembrane</keyword>
<evidence type="ECO:0000256" key="5">
    <source>
        <dbReference type="ARBA" id="ARBA00022617"/>
    </source>
</evidence>
<gene>
    <name evidence="19" type="ORF">Acaty_c1761</name>
</gene>
<dbReference type="KEGG" id="acz:Acaty_c1761"/>
<dbReference type="EC" id="1.7.5.1" evidence="2"/>
<dbReference type="eggNOG" id="COG2181">
    <property type="taxonomic scope" value="Bacteria"/>
</dbReference>
<dbReference type="PANTHER" id="PTHR30598:SF3">
    <property type="entry name" value="RESPIRATORY NITRATE REDUCTASE 1 GAMMA CHAIN"/>
    <property type="match status" value="1"/>
</dbReference>
<keyword evidence="3" id="KW-0813">Transport</keyword>
<reference evidence="19 20" key="1">
    <citation type="journal article" date="2009" name="J. Bacteriol.">
        <title>Draft genome sequence of the extremely acidophilic bacterium Acidithiobacillus caldus ATCC 51756 reveals metabolic versatility in the genus Acidithiobacillus.</title>
        <authorList>
            <person name="Valdes J."/>
            <person name="Quatrini R."/>
            <person name="Hallberg K."/>
            <person name="Dopson M."/>
            <person name="Valenzuela P.D."/>
            <person name="Holmes D.S."/>
        </authorList>
    </citation>
    <scope>NUCLEOTIDE SEQUENCE [LARGE SCALE GENOMIC DNA]</scope>
    <source>
        <strain evidence="20">ATCC 51756 / DSM 8584 / KU</strain>
    </source>
</reference>
<proteinExistence type="predicted"/>
<evidence type="ECO:0000256" key="1">
    <source>
        <dbReference type="ARBA" id="ARBA00004651"/>
    </source>
</evidence>
<dbReference type="Pfam" id="PF02665">
    <property type="entry name" value="Nitrate_red_gam"/>
    <property type="match status" value="1"/>
</dbReference>
<dbReference type="Gene3D" id="1.20.950.20">
    <property type="entry name" value="Transmembrane di-heme cytochromes, Chain C"/>
    <property type="match status" value="1"/>
</dbReference>
<dbReference type="GO" id="GO:0020037">
    <property type="term" value="F:heme binding"/>
    <property type="evidence" value="ECO:0007669"/>
    <property type="project" value="TreeGrafter"/>
</dbReference>
<dbReference type="InterPro" id="IPR023234">
    <property type="entry name" value="NarG-like_domain"/>
</dbReference>
<dbReference type="GO" id="GO:0009055">
    <property type="term" value="F:electron transfer activity"/>
    <property type="evidence" value="ECO:0007669"/>
    <property type="project" value="TreeGrafter"/>
</dbReference>
<keyword evidence="13 17" id="KW-0472">Membrane</keyword>
<keyword evidence="10 19" id="KW-0560">Oxidoreductase</keyword>
<evidence type="ECO:0000256" key="2">
    <source>
        <dbReference type="ARBA" id="ARBA00012500"/>
    </source>
</evidence>
<feature type="binding site" description="axial binding residue" evidence="16">
    <location>
        <position position="208"/>
    </location>
    <ligand>
        <name>heme b</name>
        <dbReference type="ChEBI" id="CHEBI:60344"/>
        <label>1</label>
    </ligand>
    <ligandPart>
        <name>Fe</name>
        <dbReference type="ChEBI" id="CHEBI:18248"/>
    </ligandPart>
</feature>
<evidence type="ECO:0000256" key="15">
    <source>
        <dbReference type="ARBA" id="ARBA00063882"/>
    </source>
</evidence>
<keyword evidence="9 17" id="KW-1133">Transmembrane helix</keyword>
<evidence type="ECO:0000256" key="4">
    <source>
        <dbReference type="ARBA" id="ARBA00022475"/>
    </source>
</evidence>
<dbReference type="SUPFAM" id="SSF103501">
    <property type="entry name" value="Respiratory nitrate reductase 1 gamma chain"/>
    <property type="match status" value="1"/>
</dbReference>
<feature type="domain" description="NarG-like" evidence="18">
    <location>
        <begin position="6"/>
        <end position="226"/>
    </location>
</feature>
<accession>A0A060A042</accession>
<evidence type="ECO:0000256" key="12">
    <source>
        <dbReference type="ARBA" id="ARBA00023063"/>
    </source>
</evidence>
<evidence type="ECO:0000256" key="3">
    <source>
        <dbReference type="ARBA" id="ARBA00022448"/>
    </source>
</evidence>
<evidence type="ECO:0000256" key="17">
    <source>
        <dbReference type="SAM" id="Phobius"/>
    </source>
</evidence>
<organism evidence="19 20">
    <name type="scientific">Acidithiobacillus caldus (strain ATCC 51756 / DSM 8584 / KU)</name>
    <dbReference type="NCBI Taxonomy" id="637389"/>
    <lineage>
        <taxon>Bacteria</taxon>
        <taxon>Pseudomonadati</taxon>
        <taxon>Pseudomonadota</taxon>
        <taxon>Acidithiobacillia</taxon>
        <taxon>Acidithiobacillales</taxon>
        <taxon>Acidithiobacillaceae</taxon>
        <taxon>Acidithiobacillus</taxon>
    </lineage>
</organism>
<evidence type="ECO:0000256" key="14">
    <source>
        <dbReference type="ARBA" id="ARBA00048294"/>
    </source>
</evidence>
<dbReference type="GO" id="GO:0005886">
    <property type="term" value="C:plasma membrane"/>
    <property type="evidence" value="ECO:0007669"/>
    <property type="project" value="UniProtKB-SubCell"/>
</dbReference>
<dbReference type="HOGENOM" id="CLU_092378_1_0_6"/>
<feature type="binding site" description="axial binding residue" evidence="16">
    <location>
        <position position="58"/>
    </location>
    <ligand>
        <name>heme b</name>
        <dbReference type="ChEBI" id="CHEBI:60344"/>
        <label>1</label>
    </ligand>
    <ligandPart>
        <name>Fe</name>
        <dbReference type="ChEBI" id="CHEBI:18248"/>
    </ligandPart>
</feature>
<evidence type="ECO:0000256" key="7">
    <source>
        <dbReference type="ARBA" id="ARBA00022723"/>
    </source>
</evidence>
<dbReference type="GO" id="GO:0160182">
    <property type="term" value="F:nitrate reductase (quinone) activity"/>
    <property type="evidence" value="ECO:0007669"/>
    <property type="project" value="UniProtKB-EC"/>
</dbReference>
<evidence type="ECO:0000313" key="19">
    <source>
        <dbReference type="EMBL" id="AIA55621.1"/>
    </source>
</evidence>
<evidence type="ECO:0000256" key="16">
    <source>
        <dbReference type="PIRSR" id="PIRSR603816-1"/>
    </source>
</evidence>
<feature type="transmembrane region" description="Helical" evidence="17">
    <location>
        <begin position="123"/>
        <end position="147"/>
    </location>
</feature>
<dbReference type="FunFam" id="1.20.950.20:FF:000001">
    <property type="entry name" value="Respiratory nitrate reductase subunit gamma"/>
    <property type="match status" value="1"/>
</dbReference>
<feature type="transmembrane region" description="Helical" evidence="17">
    <location>
        <begin position="185"/>
        <end position="203"/>
    </location>
</feature>
<evidence type="ECO:0000256" key="9">
    <source>
        <dbReference type="ARBA" id="ARBA00022989"/>
    </source>
</evidence>
<comment type="subunit">
    <text evidence="15">Dimer of heterotrimers each composed of an alpha, a beta and a gamma chain. Alpha and beta are catalytic chains; gamma chains are involved in binding the enzyme complex to the cytoplasmic membrane.</text>
</comment>
<dbReference type="GO" id="GO:0019645">
    <property type="term" value="P:anaerobic electron transport chain"/>
    <property type="evidence" value="ECO:0007669"/>
    <property type="project" value="TreeGrafter"/>
</dbReference>
<feature type="transmembrane region" description="Helical" evidence="17">
    <location>
        <begin position="89"/>
        <end position="111"/>
    </location>
</feature>
<keyword evidence="8" id="KW-0249">Electron transport</keyword>
<dbReference type="GO" id="GO:0009325">
    <property type="term" value="C:nitrate reductase complex"/>
    <property type="evidence" value="ECO:0007669"/>
    <property type="project" value="InterPro"/>
</dbReference>
<dbReference type="InterPro" id="IPR051936">
    <property type="entry name" value="Heme-iron_electron_transfer"/>
</dbReference>
<dbReference type="Proteomes" id="UP000005522">
    <property type="component" value="Chromosome"/>
</dbReference>
<dbReference type="PANTHER" id="PTHR30598">
    <property type="entry name" value="NITRATE REDUCTASE PRIVATE CHAPERONE, REDOX ENZYME MATURATION PROTEIN REMP FAMILY"/>
    <property type="match status" value="1"/>
</dbReference>
<feature type="binding site" description="axial binding residue" evidence="16">
    <location>
        <position position="68"/>
    </location>
    <ligand>
        <name>heme b</name>
        <dbReference type="ChEBI" id="CHEBI:60344"/>
        <label>1</label>
    </ligand>
    <ligandPart>
        <name>Fe</name>
        <dbReference type="ChEBI" id="CHEBI:18248"/>
    </ligandPart>
</feature>
<evidence type="ECO:0000313" key="20">
    <source>
        <dbReference type="Proteomes" id="UP000005522"/>
    </source>
</evidence>